<dbReference type="AlphaFoldDB" id="A0A4P7N5B7"/>
<dbReference type="EMBL" id="CP034205">
    <property type="protein sequence ID" value="QBZ55150.1"/>
    <property type="molecule type" value="Genomic_DNA"/>
</dbReference>
<evidence type="ECO:0000313" key="3">
    <source>
        <dbReference type="Proteomes" id="UP000294847"/>
    </source>
</evidence>
<evidence type="ECO:0000313" key="2">
    <source>
        <dbReference type="EMBL" id="QBZ55150.1"/>
    </source>
</evidence>
<keyword evidence="1" id="KW-1133">Transmembrane helix</keyword>
<dbReference type="Proteomes" id="UP000294847">
    <property type="component" value="Chromosome 2"/>
</dbReference>
<keyword evidence="1" id="KW-0472">Membrane</keyword>
<sequence length="62" mass="6598">MGDSETVLIGVLVPVVAVGLAVLGLFFLARQKATAGLVSVVYGQFTLFHPSWLLDLAPAQHY</sequence>
<accession>A0A4P7N5B7</accession>
<keyword evidence="1" id="KW-0812">Transmembrane</keyword>
<reference evidence="2 3" key="1">
    <citation type="journal article" date="2019" name="Mol. Biol. Evol.">
        <title>Blast fungal genomes show frequent chromosomal changes, gene gains and losses, and effector gene turnover.</title>
        <authorList>
            <person name="Gomez Luciano L.B."/>
            <person name="Jason Tsai I."/>
            <person name="Chuma I."/>
            <person name="Tosa Y."/>
            <person name="Chen Y.H."/>
            <person name="Li J.Y."/>
            <person name="Li M.Y."/>
            <person name="Jade Lu M.Y."/>
            <person name="Nakayashiki H."/>
            <person name="Li W.H."/>
        </authorList>
    </citation>
    <scope>NUCLEOTIDE SEQUENCE [LARGE SCALE GENOMIC DNA]</scope>
    <source>
        <strain evidence="2">MZ5-1-6</strain>
    </source>
</reference>
<protein>
    <submittedName>
        <fullName evidence="2">Uncharacterized protein</fullName>
    </submittedName>
</protein>
<organism evidence="2 3">
    <name type="scientific">Pyricularia oryzae</name>
    <name type="common">Rice blast fungus</name>
    <name type="synonym">Magnaporthe oryzae</name>
    <dbReference type="NCBI Taxonomy" id="318829"/>
    <lineage>
        <taxon>Eukaryota</taxon>
        <taxon>Fungi</taxon>
        <taxon>Dikarya</taxon>
        <taxon>Ascomycota</taxon>
        <taxon>Pezizomycotina</taxon>
        <taxon>Sordariomycetes</taxon>
        <taxon>Sordariomycetidae</taxon>
        <taxon>Magnaporthales</taxon>
        <taxon>Pyriculariaceae</taxon>
        <taxon>Pyricularia</taxon>
    </lineage>
</organism>
<gene>
    <name evidence="2" type="ORF">PoMZ_00042</name>
</gene>
<evidence type="ECO:0000256" key="1">
    <source>
        <dbReference type="SAM" id="Phobius"/>
    </source>
</evidence>
<name>A0A4P7N5B7_PYROR</name>
<proteinExistence type="predicted"/>
<feature type="transmembrane region" description="Helical" evidence="1">
    <location>
        <begin position="6"/>
        <end position="29"/>
    </location>
</feature>